<reference evidence="1" key="1">
    <citation type="submission" date="2021-06" db="EMBL/GenBank/DDBJ databases">
        <authorList>
            <person name="Kallberg Y."/>
            <person name="Tangrot J."/>
            <person name="Rosling A."/>
        </authorList>
    </citation>
    <scope>NUCLEOTIDE SEQUENCE</scope>
    <source>
        <strain evidence="1">MA461A</strain>
    </source>
</reference>
<comment type="caution">
    <text evidence="1">The sequence shown here is derived from an EMBL/GenBank/DDBJ whole genome shotgun (WGS) entry which is preliminary data.</text>
</comment>
<organism evidence="1 2">
    <name type="scientific">Racocetra persica</name>
    <dbReference type="NCBI Taxonomy" id="160502"/>
    <lineage>
        <taxon>Eukaryota</taxon>
        <taxon>Fungi</taxon>
        <taxon>Fungi incertae sedis</taxon>
        <taxon>Mucoromycota</taxon>
        <taxon>Glomeromycotina</taxon>
        <taxon>Glomeromycetes</taxon>
        <taxon>Diversisporales</taxon>
        <taxon>Gigasporaceae</taxon>
        <taxon>Racocetra</taxon>
    </lineage>
</organism>
<proteinExistence type="predicted"/>
<sequence length="103" mass="11977">FSVPNRPARPAICLSYKFSDTFVDVDLAREIKLKCETIIHEALQKLKTPRRRPRITTRDVRELNIITKNNNKRLDKKPKITYGNNSAVNTVKKPIPHKQIENL</sequence>
<protein>
    <submittedName>
        <fullName evidence="1">3282_t:CDS:1</fullName>
    </submittedName>
</protein>
<feature type="non-terminal residue" evidence="1">
    <location>
        <position position="1"/>
    </location>
</feature>
<keyword evidence="2" id="KW-1185">Reference proteome</keyword>
<name>A0ACA9R4M7_9GLOM</name>
<evidence type="ECO:0000313" key="1">
    <source>
        <dbReference type="EMBL" id="CAG8776295.1"/>
    </source>
</evidence>
<dbReference type="Proteomes" id="UP000789920">
    <property type="component" value="Unassembled WGS sequence"/>
</dbReference>
<accession>A0ACA9R4M7</accession>
<gene>
    <name evidence="1" type="ORF">RPERSI_LOCUS16994</name>
</gene>
<dbReference type="EMBL" id="CAJVQC010042884">
    <property type="protein sequence ID" value="CAG8776295.1"/>
    <property type="molecule type" value="Genomic_DNA"/>
</dbReference>
<evidence type="ECO:0000313" key="2">
    <source>
        <dbReference type="Proteomes" id="UP000789920"/>
    </source>
</evidence>